<dbReference type="EMBL" id="FZOJ01000003">
    <property type="protein sequence ID" value="SNS04740.1"/>
    <property type="molecule type" value="Genomic_DNA"/>
</dbReference>
<evidence type="ECO:0000256" key="3">
    <source>
        <dbReference type="ARBA" id="ARBA00022553"/>
    </source>
</evidence>
<evidence type="ECO:0000313" key="11">
    <source>
        <dbReference type="EMBL" id="SNS04740.1"/>
    </source>
</evidence>
<keyword evidence="9" id="KW-0472">Membrane</keyword>
<dbReference type="RefSeq" id="WP_089281614.1">
    <property type="nucleotide sequence ID" value="NZ_FZOJ01000003.1"/>
</dbReference>
<sequence length="466" mass="53232">MYTQNQYILLFFVYGLAFFSMGIAALLQNTSEESSFPLLKSIHYLGYFGIIHGITEWIIMVRFTRIYSQYNNNLLVLGTFTNGLSFVFLWIFGAKLLQKKGKVKILIKGLPWFLFGMWFVGFFVSYSIYQTTSLHWIFVEDIMSRYFIGLPAALISAFALNKNAKAMENLNLNSVAMKLNGMAFLFGLYAFFAGAIVDNKSFFPSTILNKIFFLRTFGFPVELGRAFAAVGITILFVGVIKIFKWEIDKKIERLSKQQIVSQERRKLGQELHDVIIQNLFATGLHVENLIEIETRPEHRENLDYIKTNLNEAITQIRQFIGKVSSHAVEIEDLKLKLTKLINNFENTCNIPIELRYNVPEITLGSLSHEKITEMYYIIQEALSNAIKHANANQITVDIRTTLNTVVAVVKDNGTGFNEEKVPNRNHYGLISMKERASRINGLLGIESNEKGTMISVTIPWEESENV</sequence>
<keyword evidence="12" id="KW-1185">Reference proteome</keyword>
<evidence type="ECO:0000256" key="9">
    <source>
        <dbReference type="SAM" id="Phobius"/>
    </source>
</evidence>
<keyword evidence="3" id="KW-0597">Phosphoprotein</keyword>
<evidence type="ECO:0000256" key="6">
    <source>
        <dbReference type="ARBA" id="ARBA00022777"/>
    </source>
</evidence>
<reference evidence="11 12" key="1">
    <citation type="submission" date="2017-06" db="EMBL/GenBank/DDBJ databases">
        <authorList>
            <person name="Kim H.J."/>
            <person name="Triplett B.A."/>
        </authorList>
    </citation>
    <scope>NUCLEOTIDE SEQUENCE [LARGE SCALE GENOMIC DNA]</scope>
    <source>
        <strain evidence="11 12">SCA</strain>
    </source>
</reference>
<keyword evidence="4" id="KW-0808">Transferase</keyword>
<dbReference type="Proteomes" id="UP000198304">
    <property type="component" value="Unassembled WGS sequence"/>
</dbReference>
<name>A0A239BA52_9FIRM</name>
<feature type="transmembrane region" description="Helical" evidence="9">
    <location>
        <begin position="6"/>
        <end position="27"/>
    </location>
</feature>
<evidence type="ECO:0000256" key="1">
    <source>
        <dbReference type="ARBA" id="ARBA00000085"/>
    </source>
</evidence>
<dbReference type="Pfam" id="PF02518">
    <property type="entry name" value="HATPase_c"/>
    <property type="match status" value="1"/>
</dbReference>
<evidence type="ECO:0000256" key="2">
    <source>
        <dbReference type="ARBA" id="ARBA00012438"/>
    </source>
</evidence>
<dbReference type="EC" id="2.7.13.3" evidence="2"/>
<dbReference type="Gene3D" id="1.20.5.1930">
    <property type="match status" value="1"/>
</dbReference>
<feature type="transmembrane region" description="Helical" evidence="9">
    <location>
        <begin position="142"/>
        <end position="160"/>
    </location>
</feature>
<keyword evidence="9" id="KW-1133">Transmembrane helix</keyword>
<keyword evidence="8" id="KW-0902">Two-component regulatory system</keyword>
<keyword evidence="5" id="KW-0547">Nucleotide-binding</keyword>
<accession>A0A239BA52</accession>
<dbReference type="OrthoDB" id="9781904at2"/>
<protein>
    <recommendedName>
        <fullName evidence="2">histidine kinase</fullName>
        <ecNumber evidence="2">2.7.13.3</ecNumber>
    </recommendedName>
</protein>
<evidence type="ECO:0000256" key="8">
    <source>
        <dbReference type="ARBA" id="ARBA00023012"/>
    </source>
</evidence>
<dbReference type="GO" id="GO:0000155">
    <property type="term" value="F:phosphorelay sensor kinase activity"/>
    <property type="evidence" value="ECO:0007669"/>
    <property type="project" value="InterPro"/>
</dbReference>
<feature type="transmembrane region" description="Helical" evidence="9">
    <location>
        <begin position="223"/>
        <end position="243"/>
    </location>
</feature>
<feature type="transmembrane region" description="Helical" evidence="9">
    <location>
        <begin position="74"/>
        <end position="97"/>
    </location>
</feature>
<feature type="transmembrane region" description="Helical" evidence="9">
    <location>
        <begin position="109"/>
        <end position="130"/>
    </location>
</feature>
<dbReference type="GO" id="GO:0046983">
    <property type="term" value="F:protein dimerization activity"/>
    <property type="evidence" value="ECO:0007669"/>
    <property type="project" value="InterPro"/>
</dbReference>
<dbReference type="InterPro" id="IPR005467">
    <property type="entry name" value="His_kinase_dom"/>
</dbReference>
<dbReference type="SMART" id="SM00387">
    <property type="entry name" value="HATPase_c"/>
    <property type="match status" value="1"/>
</dbReference>
<feature type="domain" description="Histidine kinase" evidence="10">
    <location>
        <begin position="266"/>
        <end position="462"/>
    </location>
</feature>
<dbReference type="InterPro" id="IPR003594">
    <property type="entry name" value="HATPase_dom"/>
</dbReference>
<evidence type="ECO:0000256" key="5">
    <source>
        <dbReference type="ARBA" id="ARBA00022741"/>
    </source>
</evidence>
<comment type="catalytic activity">
    <reaction evidence="1">
        <text>ATP + protein L-histidine = ADP + protein N-phospho-L-histidine.</text>
        <dbReference type="EC" id="2.7.13.3"/>
    </reaction>
</comment>
<organism evidence="11 12">
    <name type="scientific">Anaerovirgula multivorans</name>
    <dbReference type="NCBI Taxonomy" id="312168"/>
    <lineage>
        <taxon>Bacteria</taxon>
        <taxon>Bacillati</taxon>
        <taxon>Bacillota</taxon>
        <taxon>Clostridia</taxon>
        <taxon>Peptostreptococcales</taxon>
        <taxon>Natronincolaceae</taxon>
        <taxon>Anaerovirgula</taxon>
    </lineage>
</organism>
<dbReference type="InterPro" id="IPR011712">
    <property type="entry name" value="Sig_transdc_His_kin_sub3_dim/P"/>
</dbReference>
<dbReference type="GO" id="GO:0016020">
    <property type="term" value="C:membrane"/>
    <property type="evidence" value="ECO:0007669"/>
    <property type="project" value="InterPro"/>
</dbReference>
<feature type="transmembrane region" description="Helical" evidence="9">
    <location>
        <begin position="181"/>
        <end position="203"/>
    </location>
</feature>
<evidence type="ECO:0000313" key="12">
    <source>
        <dbReference type="Proteomes" id="UP000198304"/>
    </source>
</evidence>
<feature type="transmembrane region" description="Helical" evidence="9">
    <location>
        <begin position="47"/>
        <end position="68"/>
    </location>
</feature>
<dbReference type="AlphaFoldDB" id="A0A239BA52"/>
<gene>
    <name evidence="11" type="ORF">SAMN05446037_1003122</name>
</gene>
<evidence type="ECO:0000259" key="10">
    <source>
        <dbReference type="PROSITE" id="PS50109"/>
    </source>
</evidence>
<dbReference type="Pfam" id="PF07730">
    <property type="entry name" value="HisKA_3"/>
    <property type="match status" value="1"/>
</dbReference>
<dbReference type="InterPro" id="IPR050482">
    <property type="entry name" value="Sensor_HK_TwoCompSys"/>
</dbReference>
<dbReference type="PANTHER" id="PTHR24421">
    <property type="entry name" value="NITRATE/NITRITE SENSOR PROTEIN NARX-RELATED"/>
    <property type="match status" value="1"/>
</dbReference>
<keyword evidence="7" id="KW-0067">ATP-binding</keyword>
<keyword evidence="6 11" id="KW-0418">Kinase</keyword>
<dbReference type="PANTHER" id="PTHR24421:SF10">
    <property type="entry name" value="NITRATE_NITRITE SENSOR PROTEIN NARQ"/>
    <property type="match status" value="1"/>
</dbReference>
<evidence type="ECO:0000256" key="4">
    <source>
        <dbReference type="ARBA" id="ARBA00022679"/>
    </source>
</evidence>
<dbReference type="InterPro" id="IPR036890">
    <property type="entry name" value="HATPase_C_sf"/>
</dbReference>
<dbReference type="PROSITE" id="PS50109">
    <property type="entry name" value="HIS_KIN"/>
    <property type="match status" value="1"/>
</dbReference>
<dbReference type="Gene3D" id="3.30.565.10">
    <property type="entry name" value="Histidine kinase-like ATPase, C-terminal domain"/>
    <property type="match status" value="1"/>
</dbReference>
<evidence type="ECO:0000256" key="7">
    <source>
        <dbReference type="ARBA" id="ARBA00022840"/>
    </source>
</evidence>
<keyword evidence="9" id="KW-0812">Transmembrane</keyword>
<dbReference type="GO" id="GO:0005524">
    <property type="term" value="F:ATP binding"/>
    <property type="evidence" value="ECO:0007669"/>
    <property type="project" value="UniProtKB-KW"/>
</dbReference>
<dbReference type="SUPFAM" id="SSF55874">
    <property type="entry name" value="ATPase domain of HSP90 chaperone/DNA topoisomerase II/histidine kinase"/>
    <property type="match status" value="1"/>
</dbReference>
<proteinExistence type="predicted"/>
<dbReference type="CDD" id="cd16917">
    <property type="entry name" value="HATPase_UhpB-NarQ-NarX-like"/>
    <property type="match status" value="1"/>
</dbReference>